<protein>
    <submittedName>
        <fullName evidence="2">Glycosyltransferase family 4 protein</fullName>
    </submittedName>
</protein>
<accession>A0ABS4D481</accession>
<evidence type="ECO:0000313" key="3">
    <source>
        <dbReference type="Proteomes" id="UP001193081"/>
    </source>
</evidence>
<dbReference type="SUPFAM" id="SSF53756">
    <property type="entry name" value="UDP-Glycosyltransferase/glycogen phosphorylase"/>
    <property type="match status" value="1"/>
</dbReference>
<dbReference type="InterPro" id="IPR001296">
    <property type="entry name" value="Glyco_trans_1"/>
</dbReference>
<comment type="caution">
    <text evidence="2">The sequence shown here is derived from an EMBL/GenBank/DDBJ whole genome shotgun (WGS) entry which is preliminary data.</text>
</comment>
<dbReference type="CDD" id="cd03801">
    <property type="entry name" value="GT4_PimA-like"/>
    <property type="match status" value="1"/>
</dbReference>
<dbReference type="Pfam" id="PF00534">
    <property type="entry name" value="Glycos_transf_1"/>
    <property type="match status" value="1"/>
</dbReference>
<reference evidence="2 3" key="1">
    <citation type="submission" date="2021-03" db="EMBL/GenBank/DDBJ databases">
        <authorList>
            <person name="Grouzdev D.S."/>
        </authorList>
    </citation>
    <scope>NUCLEOTIDE SEQUENCE [LARGE SCALE GENOMIC DNA]</scope>
    <source>
        <strain evidence="2 3">M50-1</strain>
    </source>
</reference>
<evidence type="ECO:0000259" key="1">
    <source>
        <dbReference type="Pfam" id="PF00534"/>
    </source>
</evidence>
<name>A0ABS4D481_9CHLR</name>
<keyword evidence="3" id="KW-1185">Reference proteome</keyword>
<dbReference type="Proteomes" id="UP001193081">
    <property type="component" value="Unassembled WGS sequence"/>
</dbReference>
<feature type="domain" description="Glycosyl transferase family 1" evidence="1">
    <location>
        <begin position="194"/>
        <end position="317"/>
    </location>
</feature>
<dbReference type="RefSeq" id="WP_135475737.1">
    <property type="nucleotide sequence ID" value="NZ_SIJK02000001.1"/>
</dbReference>
<proteinExistence type="predicted"/>
<organism evidence="2 3">
    <name type="scientific">Candidatus Chloroploca mongolica</name>
    <dbReference type="NCBI Taxonomy" id="2528176"/>
    <lineage>
        <taxon>Bacteria</taxon>
        <taxon>Bacillati</taxon>
        <taxon>Chloroflexota</taxon>
        <taxon>Chloroflexia</taxon>
        <taxon>Chloroflexales</taxon>
        <taxon>Chloroflexineae</taxon>
        <taxon>Oscillochloridaceae</taxon>
        <taxon>Candidatus Chloroploca</taxon>
    </lineage>
</organism>
<evidence type="ECO:0000313" key="2">
    <source>
        <dbReference type="EMBL" id="MBP1464244.1"/>
    </source>
</evidence>
<gene>
    <name evidence="2" type="ORF">EYB53_000850</name>
</gene>
<dbReference type="Gene3D" id="3.40.50.2000">
    <property type="entry name" value="Glycogen Phosphorylase B"/>
    <property type="match status" value="1"/>
</dbReference>
<sequence>MKIVHIIERFSSAGPERSLIAAAKYAAQLGLEQEHLVCTLEKSGSPVAVIMARQAGVRVLLGPDPTLRTELLTQADIVLIHFWNNPALWQFLRGPLPPLRLIIWLKILGAYPPQVVPAALLDMADLVVATTSATLDLPEFAKRGMPVIYGMADFDRLAGFAPRPHEGFNIGTIGGSLDATKLHPSFVAMSAAVQLPEAHFIICGGGGEEIRQQVEAHGLGDRFTFHGYVENIRTVLEVCDVFGYPLNPTTYATSEKVLQEAMWVGVPPVVLAHPGVRALVEDGVTGLVVEREADYAAAITWLYQHPDERERLGRNAQAYARRTFAPERLSQQFADLFAMQMAHPKRIPLWPENTSEYTFNPAAQFIVSLGKHATPFAISRSGTPGDQRDTAEAAIAASADLLVSGEGGIFHYRNTYPDDPYLRLWAGLVLAHRGQPARAAMEFQAAAAGGVLRPTLFDGQPQEEAT</sequence>
<dbReference type="EMBL" id="SIJK02000001">
    <property type="protein sequence ID" value="MBP1464244.1"/>
    <property type="molecule type" value="Genomic_DNA"/>
</dbReference>
<dbReference type="PANTHER" id="PTHR12526">
    <property type="entry name" value="GLYCOSYLTRANSFERASE"/>
    <property type="match status" value="1"/>
</dbReference>
<dbReference type="PANTHER" id="PTHR12526:SF630">
    <property type="entry name" value="GLYCOSYLTRANSFERASE"/>
    <property type="match status" value="1"/>
</dbReference>